<accession>A0ABT0PCP1</accession>
<evidence type="ECO:0000256" key="2">
    <source>
        <dbReference type="SAM" id="Phobius"/>
    </source>
</evidence>
<feature type="transmembrane region" description="Helical" evidence="2">
    <location>
        <begin position="136"/>
        <end position="169"/>
    </location>
</feature>
<name>A0ABT0PCP1_9GAMM</name>
<organism evidence="3 4">
    <name type="scientific">Parendozoicomonas callyspongiae</name>
    <dbReference type="NCBI Taxonomy" id="2942213"/>
    <lineage>
        <taxon>Bacteria</taxon>
        <taxon>Pseudomonadati</taxon>
        <taxon>Pseudomonadota</taxon>
        <taxon>Gammaproteobacteria</taxon>
        <taxon>Oceanospirillales</taxon>
        <taxon>Endozoicomonadaceae</taxon>
        <taxon>Parendozoicomonas</taxon>
    </lineage>
</organism>
<feature type="region of interest" description="Disordered" evidence="1">
    <location>
        <begin position="190"/>
        <end position="213"/>
    </location>
</feature>
<keyword evidence="2" id="KW-0812">Transmembrane</keyword>
<dbReference type="Proteomes" id="UP001203338">
    <property type="component" value="Unassembled WGS sequence"/>
</dbReference>
<evidence type="ECO:0000313" key="4">
    <source>
        <dbReference type="Proteomes" id="UP001203338"/>
    </source>
</evidence>
<evidence type="ECO:0000313" key="3">
    <source>
        <dbReference type="EMBL" id="MCL6269095.1"/>
    </source>
</evidence>
<gene>
    <name evidence="3" type="ORF">M3P05_03950</name>
</gene>
<comment type="caution">
    <text evidence="3">The sequence shown here is derived from an EMBL/GenBank/DDBJ whole genome shotgun (WGS) entry which is preliminary data.</text>
</comment>
<proteinExistence type="predicted"/>
<feature type="transmembrane region" description="Helical" evidence="2">
    <location>
        <begin position="105"/>
        <end position="130"/>
    </location>
</feature>
<dbReference type="RefSeq" id="WP_249697968.1">
    <property type="nucleotide sequence ID" value="NZ_JAMFLX010000004.1"/>
</dbReference>
<protein>
    <recommendedName>
        <fullName evidence="5">Transmembrane protein</fullName>
    </recommendedName>
</protein>
<keyword evidence="2" id="KW-0472">Membrane</keyword>
<dbReference type="EMBL" id="JAMFLX010000004">
    <property type="protein sequence ID" value="MCL6269095.1"/>
    <property type="molecule type" value="Genomic_DNA"/>
</dbReference>
<keyword evidence="4" id="KW-1185">Reference proteome</keyword>
<reference evidence="3 4" key="1">
    <citation type="submission" date="2022-05" db="EMBL/GenBank/DDBJ databases">
        <authorList>
            <person name="Park J.-S."/>
        </authorList>
    </citation>
    <scope>NUCLEOTIDE SEQUENCE [LARGE SCALE GENOMIC DNA]</scope>
    <source>
        <strain evidence="3 4">2012CJ34-2</strain>
    </source>
</reference>
<evidence type="ECO:0000256" key="1">
    <source>
        <dbReference type="SAM" id="MobiDB-lite"/>
    </source>
</evidence>
<sequence>MALQRSHSLPAVITNGTATAETQTEPTAGSKFCGYVISIPGKVKSFFQSAPHAVKAYAQSVQQEAVTAVKAFCKCVKAVDTALWFGIGAVRQGIITTGKYFKSGAYGAAFGCLGGMIIGTATGALFGYGLGSVGSPIVGITTGGFCALVGAGIGAMTCATGGSLVASFYQYRDNWKSAMSAKEDEIKHLKDELSKRPEPSKVEELVQIESKTA</sequence>
<evidence type="ECO:0008006" key="5">
    <source>
        <dbReference type="Google" id="ProtNLM"/>
    </source>
</evidence>
<keyword evidence="2" id="KW-1133">Transmembrane helix</keyword>
<feature type="compositionally biased region" description="Basic and acidic residues" evidence="1">
    <location>
        <begin position="190"/>
        <end position="204"/>
    </location>
</feature>